<sequence length="120" mass="14037">MQHPWRTPLPISTLLVSPWSNLTLTFWFMYKFPPVDSYRLEQLHKLTPVDSVERLLPVDETRADVLINIDTSFRYYPQYSCRVPSSSTFFEPELILSYVLVYLVFESSVKESGHNFSGVQ</sequence>
<reference evidence="1" key="1">
    <citation type="submission" date="2020-03" db="EMBL/GenBank/DDBJ databases">
        <title>Transcriptomic Profiling of the Digestive Tract of the Rat Flea, Xenopsylla cheopis, Following Blood Feeding and Infection with Yersinia pestis.</title>
        <authorList>
            <person name="Bland D.M."/>
            <person name="Martens C.A."/>
            <person name="Virtaneva K."/>
            <person name="Kanakabandi K."/>
            <person name="Long D."/>
            <person name="Rosenke R."/>
            <person name="Saturday G.A."/>
            <person name="Hoyt F.H."/>
            <person name="Bruno D.P."/>
            <person name="Ribeiro J.M.C."/>
            <person name="Hinnebusch J."/>
        </authorList>
    </citation>
    <scope>NUCLEOTIDE SEQUENCE</scope>
</reference>
<organism evidence="1">
    <name type="scientific">Xenopsylla cheopis</name>
    <name type="common">Oriental rat flea</name>
    <name type="synonym">Pulex cheopis</name>
    <dbReference type="NCBI Taxonomy" id="163159"/>
    <lineage>
        <taxon>Eukaryota</taxon>
        <taxon>Metazoa</taxon>
        <taxon>Ecdysozoa</taxon>
        <taxon>Arthropoda</taxon>
        <taxon>Hexapoda</taxon>
        <taxon>Insecta</taxon>
        <taxon>Pterygota</taxon>
        <taxon>Neoptera</taxon>
        <taxon>Endopterygota</taxon>
        <taxon>Siphonaptera</taxon>
        <taxon>Pulicidae</taxon>
        <taxon>Xenopsyllinae</taxon>
        <taxon>Xenopsylla</taxon>
    </lineage>
</organism>
<evidence type="ECO:0000313" key="1">
    <source>
        <dbReference type="EMBL" id="NOV51575.1"/>
    </source>
</evidence>
<protein>
    <submittedName>
        <fullName evidence="1">Putative secreted protein</fullName>
    </submittedName>
</protein>
<dbReference type="AlphaFoldDB" id="A0A6M2DYZ8"/>
<accession>A0A6M2DYZ8</accession>
<proteinExistence type="predicted"/>
<dbReference type="EMBL" id="GIIL01007849">
    <property type="protein sequence ID" value="NOV51575.1"/>
    <property type="molecule type" value="Transcribed_RNA"/>
</dbReference>
<name>A0A6M2DYZ8_XENCH</name>